<comment type="caution">
    <text evidence="1">The sequence shown here is derived from an EMBL/GenBank/DDBJ whole genome shotgun (WGS) entry which is preliminary data.</text>
</comment>
<evidence type="ECO:0000313" key="2">
    <source>
        <dbReference type="Proteomes" id="UP001417504"/>
    </source>
</evidence>
<reference evidence="1 2" key="1">
    <citation type="submission" date="2024-01" db="EMBL/GenBank/DDBJ databases">
        <title>Genome assemblies of Stephania.</title>
        <authorList>
            <person name="Yang L."/>
        </authorList>
    </citation>
    <scope>NUCLEOTIDE SEQUENCE [LARGE SCALE GENOMIC DNA]</scope>
    <source>
        <strain evidence="1">QJT</strain>
        <tissue evidence="1">Leaf</tissue>
    </source>
</reference>
<keyword evidence="2" id="KW-1185">Reference proteome</keyword>
<gene>
    <name evidence="1" type="ORF">Sjap_013045</name>
</gene>
<proteinExistence type="predicted"/>
<dbReference type="Proteomes" id="UP001417504">
    <property type="component" value="Unassembled WGS sequence"/>
</dbReference>
<sequence>MTLWEACRTASPAARCNRGRDSSMSTLWSMQVLEEEVHEWVHIRTSFRVRARRSKVCNSAQGVRGKQCVKAAVALAGKPTTRRGGLSI</sequence>
<dbReference type="EMBL" id="JBBNAE010000005">
    <property type="protein sequence ID" value="KAK9123443.1"/>
    <property type="molecule type" value="Genomic_DNA"/>
</dbReference>
<evidence type="ECO:0000313" key="1">
    <source>
        <dbReference type="EMBL" id="KAK9123443.1"/>
    </source>
</evidence>
<protein>
    <submittedName>
        <fullName evidence="1">Uncharacterized protein</fullName>
    </submittedName>
</protein>
<accession>A0AAP0NY93</accession>
<dbReference type="AlphaFoldDB" id="A0AAP0NY93"/>
<organism evidence="1 2">
    <name type="scientific">Stephania japonica</name>
    <dbReference type="NCBI Taxonomy" id="461633"/>
    <lineage>
        <taxon>Eukaryota</taxon>
        <taxon>Viridiplantae</taxon>
        <taxon>Streptophyta</taxon>
        <taxon>Embryophyta</taxon>
        <taxon>Tracheophyta</taxon>
        <taxon>Spermatophyta</taxon>
        <taxon>Magnoliopsida</taxon>
        <taxon>Ranunculales</taxon>
        <taxon>Menispermaceae</taxon>
        <taxon>Menispermoideae</taxon>
        <taxon>Cissampelideae</taxon>
        <taxon>Stephania</taxon>
    </lineage>
</organism>
<name>A0AAP0NY93_9MAGN</name>